<evidence type="ECO:0000313" key="2">
    <source>
        <dbReference type="Proteomes" id="UP001060085"/>
    </source>
</evidence>
<protein>
    <submittedName>
        <fullName evidence="1">Uncharacterized protein</fullName>
    </submittedName>
</protein>
<accession>A0ACB9ZZR9</accession>
<name>A0ACB9ZZR9_CATRO</name>
<proteinExistence type="predicted"/>
<dbReference type="EMBL" id="CM044707">
    <property type="protein sequence ID" value="KAI5654117.1"/>
    <property type="molecule type" value="Genomic_DNA"/>
</dbReference>
<sequence length="117" mass="13479">MITAVNHTKQRQKQKNREERGFESSLFRVRVDLNSSGSRTILFTITNHESETEMKDRTLLFYYKRIPSSSAASSQAWRQIMNRKPSLRRDPSDLGKDANRRCRTSAARSVSPSTAED</sequence>
<gene>
    <name evidence="1" type="ORF">M9H77_31304</name>
</gene>
<keyword evidence="2" id="KW-1185">Reference proteome</keyword>
<organism evidence="1 2">
    <name type="scientific">Catharanthus roseus</name>
    <name type="common">Madagascar periwinkle</name>
    <name type="synonym">Vinca rosea</name>
    <dbReference type="NCBI Taxonomy" id="4058"/>
    <lineage>
        <taxon>Eukaryota</taxon>
        <taxon>Viridiplantae</taxon>
        <taxon>Streptophyta</taxon>
        <taxon>Embryophyta</taxon>
        <taxon>Tracheophyta</taxon>
        <taxon>Spermatophyta</taxon>
        <taxon>Magnoliopsida</taxon>
        <taxon>eudicotyledons</taxon>
        <taxon>Gunneridae</taxon>
        <taxon>Pentapetalae</taxon>
        <taxon>asterids</taxon>
        <taxon>lamiids</taxon>
        <taxon>Gentianales</taxon>
        <taxon>Apocynaceae</taxon>
        <taxon>Rauvolfioideae</taxon>
        <taxon>Vinceae</taxon>
        <taxon>Catharanthinae</taxon>
        <taxon>Catharanthus</taxon>
    </lineage>
</organism>
<comment type="caution">
    <text evidence="1">The sequence shown here is derived from an EMBL/GenBank/DDBJ whole genome shotgun (WGS) entry which is preliminary data.</text>
</comment>
<dbReference type="Proteomes" id="UP001060085">
    <property type="component" value="Linkage Group LG07"/>
</dbReference>
<reference evidence="2" key="1">
    <citation type="journal article" date="2023" name="Nat. Plants">
        <title>Single-cell RNA sequencing provides a high-resolution roadmap for understanding the multicellular compartmentation of specialized metabolism.</title>
        <authorList>
            <person name="Sun S."/>
            <person name="Shen X."/>
            <person name="Li Y."/>
            <person name="Li Y."/>
            <person name="Wang S."/>
            <person name="Li R."/>
            <person name="Zhang H."/>
            <person name="Shen G."/>
            <person name="Guo B."/>
            <person name="Wei J."/>
            <person name="Xu J."/>
            <person name="St-Pierre B."/>
            <person name="Chen S."/>
            <person name="Sun C."/>
        </authorList>
    </citation>
    <scope>NUCLEOTIDE SEQUENCE [LARGE SCALE GENOMIC DNA]</scope>
</reference>
<evidence type="ECO:0000313" key="1">
    <source>
        <dbReference type="EMBL" id="KAI5654117.1"/>
    </source>
</evidence>